<dbReference type="AlphaFoldDB" id="A0A916VWE6"/>
<comment type="caution">
    <text evidence="1">The sequence shown here is derived from an EMBL/GenBank/DDBJ whole genome shotgun (WGS) entry which is preliminary data.</text>
</comment>
<dbReference type="EMBL" id="BMKB01000002">
    <property type="protein sequence ID" value="GGA43907.1"/>
    <property type="molecule type" value="Genomic_DNA"/>
</dbReference>
<sequence length="130" mass="14783">MVARVRPVGLDTLSPHQGRRDFALGCSGQRPVKRLEDKAQTAATRLGWKQPIRELSGRAKSIEAFEPNHPMSQAIRWPDGVDVELNGTQYARTLYDELEIPMRIPQQDMLAAVSRYQDHCPTWQCGEVKR</sequence>
<reference evidence="1 2" key="1">
    <citation type="journal article" date="2014" name="Int. J. Syst. Evol. Microbiol.">
        <title>Complete genome sequence of Corynebacterium casei LMG S-19264T (=DSM 44701T), isolated from a smear-ripened cheese.</title>
        <authorList>
            <consortium name="US DOE Joint Genome Institute (JGI-PGF)"/>
            <person name="Walter F."/>
            <person name="Albersmeier A."/>
            <person name="Kalinowski J."/>
            <person name="Ruckert C."/>
        </authorList>
    </citation>
    <scope>NUCLEOTIDE SEQUENCE [LARGE SCALE GENOMIC DNA]</scope>
    <source>
        <strain evidence="1 2">CGMCC 1.15896</strain>
    </source>
</reference>
<dbReference type="Proteomes" id="UP000596977">
    <property type="component" value="Unassembled WGS sequence"/>
</dbReference>
<name>A0A916VWE6_9HYPH</name>
<organism evidence="1 2">
    <name type="scientific">Pelagibacterium lentulum</name>
    <dbReference type="NCBI Taxonomy" id="2029865"/>
    <lineage>
        <taxon>Bacteria</taxon>
        <taxon>Pseudomonadati</taxon>
        <taxon>Pseudomonadota</taxon>
        <taxon>Alphaproteobacteria</taxon>
        <taxon>Hyphomicrobiales</taxon>
        <taxon>Devosiaceae</taxon>
        <taxon>Pelagibacterium</taxon>
    </lineage>
</organism>
<evidence type="ECO:0000313" key="2">
    <source>
        <dbReference type="Proteomes" id="UP000596977"/>
    </source>
</evidence>
<protein>
    <submittedName>
        <fullName evidence="1">Uncharacterized protein</fullName>
    </submittedName>
</protein>
<keyword evidence="2" id="KW-1185">Reference proteome</keyword>
<proteinExistence type="predicted"/>
<accession>A0A916VWE6</accession>
<gene>
    <name evidence="1" type="ORF">GCM10011499_11880</name>
</gene>
<evidence type="ECO:0000313" key="1">
    <source>
        <dbReference type="EMBL" id="GGA43907.1"/>
    </source>
</evidence>